<reference evidence="2" key="2">
    <citation type="submission" date="2012-07" db="EMBL/GenBank/DDBJ databases">
        <title>Complete genome sequence of 'Candidatus Mycoplasma haemolamae'.</title>
        <authorList>
            <person name="Guimaraes A.M.S."/>
            <person name="Toth B."/>
            <person name="Santos A.P."/>
            <person name="Nascimento N.C."/>
            <person name="Sojka J.E."/>
            <person name="Messick J.B."/>
        </authorList>
    </citation>
    <scope>NUCLEOTIDE SEQUENCE [LARGE SCALE GENOMIC DNA]</scope>
    <source>
        <strain evidence="2">Purdue</strain>
    </source>
</reference>
<sequence length="64" mass="7173">MKLKLSQFPELVDSELKIFQISAIKSLEASLFASRPKALIQICNGYARTVTAFTVAHRFLNTES</sequence>
<dbReference type="STRING" id="1212765.MHLP_02910"/>
<proteinExistence type="predicted"/>
<keyword evidence="2" id="KW-1185">Reference proteome</keyword>
<protein>
    <submittedName>
        <fullName evidence="1">Type III restriction protein res subunit</fullName>
    </submittedName>
</protein>
<dbReference type="Proteomes" id="UP000006502">
    <property type="component" value="Chromosome"/>
</dbReference>
<name>I7C6L2_MYCHA</name>
<organism evidence="1 2">
    <name type="scientific">Mycoplasma haematolamae (strain Purdue)</name>
    <dbReference type="NCBI Taxonomy" id="1212765"/>
    <lineage>
        <taxon>Bacteria</taxon>
        <taxon>Bacillati</taxon>
        <taxon>Mycoplasmatota</taxon>
        <taxon>Mollicutes</taxon>
        <taxon>Mycoplasmataceae</taxon>
        <taxon>Mycoplasma</taxon>
    </lineage>
</organism>
<dbReference type="PATRIC" id="fig|1212765.3.peg.656"/>
<reference evidence="1 2" key="1">
    <citation type="journal article" date="2012" name="J. Bacteriol.">
        <title>Genome Sequence of "Candidatus Mycoplasma haemolamae" Strain Purdue, a Red Blood Cell Pathogen of Alpacas (Vicugna pacos) and Llamas (Lama glama).</title>
        <authorList>
            <person name="Guimaraes A.M."/>
            <person name="Toth B."/>
            <person name="Santos A.P."/>
            <person name="do Nascimento N.C."/>
            <person name="Kritchevsky J.E."/>
            <person name="Messick J.B."/>
        </authorList>
    </citation>
    <scope>NUCLEOTIDE SEQUENCE [LARGE SCALE GENOMIC DNA]</scope>
    <source>
        <strain evidence="1 2">Purdue</strain>
    </source>
</reference>
<evidence type="ECO:0000313" key="1">
    <source>
        <dbReference type="EMBL" id="AFO52162.1"/>
    </source>
</evidence>
<dbReference type="EMBL" id="CP003731">
    <property type="protein sequence ID" value="AFO52162.1"/>
    <property type="molecule type" value="Genomic_DNA"/>
</dbReference>
<evidence type="ECO:0000313" key="2">
    <source>
        <dbReference type="Proteomes" id="UP000006502"/>
    </source>
</evidence>
<accession>I7C6L2</accession>
<dbReference type="AlphaFoldDB" id="I7C6L2"/>
<dbReference type="HOGENOM" id="CLU_2862990_0_0_14"/>
<dbReference type="KEGG" id="mhl:MHLP_02910"/>
<gene>
    <name evidence="1" type="ordered locus">MHLP_02910</name>
</gene>